<evidence type="ECO:0000256" key="1">
    <source>
        <dbReference type="ARBA" id="ARBA00023002"/>
    </source>
</evidence>
<dbReference type="Gene3D" id="2.30.110.10">
    <property type="entry name" value="Electron Transport, Fmn-binding Protein, Chain A"/>
    <property type="match status" value="1"/>
</dbReference>
<dbReference type="Pfam" id="PF01243">
    <property type="entry name" value="PNPOx_N"/>
    <property type="match status" value="1"/>
</dbReference>
<dbReference type="InterPro" id="IPR052019">
    <property type="entry name" value="F420H2_bilvrd_red/Heme_oxyg"/>
</dbReference>
<dbReference type="GO" id="GO:0070967">
    <property type="term" value="F:coenzyme F420 binding"/>
    <property type="evidence" value="ECO:0007669"/>
    <property type="project" value="TreeGrafter"/>
</dbReference>
<dbReference type="InterPro" id="IPR012349">
    <property type="entry name" value="Split_barrel_FMN-bd"/>
</dbReference>
<reference evidence="3" key="1">
    <citation type="submission" date="2018-05" db="EMBL/GenBank/DDBJ databases">
        <authorList>
            <person name="Lanie J.A."/>
            <person name="Ng W.-L."/>
            <person name="Kazmierczak K.M."/>
            <person name="Andrzejewski T.M."/>
            <person name="Davidsen T.M."/>
            <person name="Wayne K.J."/>
            <person name="Tettelin H."/>
            <person name="Glass J.I."/>
            <person name="Rusch D."/>
            <person name="Podicherti R."/>
            <person name="Tsui H.-C.T."/>
            <person name="Winkler M.E."/>
        </authorList>
    </citation>
    <scope>NUCLEOTIDE SEQUENCE</scope>
</reference>
<dbReference type="GO" id="GO:0005829">
    <property type="term" value="C:cytosol"/>
    <property type="evidence" value="ECO:0007669"/>
    <property type="project" value="TreeGrafter"/>
</dbReference>
<keyword evidence="1" id="KW-0560">Oxidoreductase</keyword>
<evidence type="ECO:0000259" key="2">
    <source>
        <dbReference type="Pfam" id="PF01243"/>
    </source>
</evidence>
<evidence type="ECO:0000313" key="3">
    <source>
        <dbReference type="EMBL" id="SVB03887.1"/>
    </source>
</evidence>
<dbReference type="EMBL" id="UINC01026439">
    <property type="protein sequence ID" value="SVB03887.1"/>
    <property type="molecule type" value="Genomic_DNA"/>
</dbReference>
<organism evidence="3">
    <name type="scientific">marine metagenome</name>
    <dbReference type="NCBI Taxonomy" id="408172"/>
    <lineage>
        <taxon>unclassified sequences</taxon>
        <taxon>metagenomes</taxon>
        <taxon>ecological metagenomes</taxon>
    </lineage>
</organism>
<gene>
    <name evidence="3" type="ORF">METZ01_LOCUS156741</name>
</gene>
<dbReference type="AlphaFoldDB" id="A0A382ASD0"/>
<name>A0A382ASD0_9ZZZZ</name>
<dbReference type="GO" id="GO:0016627">
    <property type="term" value="F:oxidoreductase activity, acting on the CH-CH group of donors"/>
    <property type="evidence" value="ECO:0007669"/>
    <property type="project" value="TreeGrafter"/>
</dbReference>
<protein>
    <recommendedName>
        <fullName evidence="2">Pyridoxamine 5'-phosphate oxidase N-terminal domain-containing protein</fullName>
    </recommendedName>
</protein>
<dbReference type="InterPro" id="IPR011576">
    <property type="entry name" value="Pyridox_Oxase_N"/>
</dbReference>
<proteinExistence type="predicted"/>
<dbReference type="PANTHER" id="PTHR35176">
    <property type="entry name" value="HEME OXYGENASE HI_0854-RELATED"/>
    <property type="match status" value="1"/>
</dbReference>
<accession>A0A382ASD0</accession>
<dbReference type="SUPFAM" id="SSF50475">
    <property type="entry name" value="FMN-binding split barrel"/>
    <property type="match status" value="1"/>
</dbReference>
<feature type="domain" description="Pyridoxamine 5'-phosphate oxidase N-terminal" evidence="2">
    <location>
        <begin position="6"/>
        <end position="87"/>
    </location>
</feature>
<feature type="non-terminal residue" evidence="3">
    <location>
        <position position="89"/>
    </location>
</feature>
<dbReference type="PANTHER" id="PTHR35176:SF6">
    <property type="entry name" value="HEME OXYGENASE HI_0854-RELATED"/>
    <property type="match status" value="1"/>
</dbReference>
<sequence length="89" mass="9801">MPSLSKNQVELLLEPHIAQFVTLMENGSPQISPVWVDTDGENILVNTATGRLKTDNIHRDARVAIAVFDPMNPYSRVVNISGLVSDITE</sequence>